<name>A0ABP0XA65_9BRYO</name>
<organism evidence="2 3">
    <name type="scientific">Sphagnum jensenii</name>
    <dbReference type="NCBI Taxonomy" id="128206"/>
    <lineage>
        <taxon>Eukaryota</taxon>
        <taxon>Viridiplantae</taxon>
        <taxon>Streptophyta</taxon>
        <taxon>Embryophyta</taxon>
        <taxon>Bryophyta</taxon>
        <taxon>Sphagnophytina</taxon>
        <taxon>Sphagnopsida</taxon>
        <taxon>Sphagnales</taxon>
        <taxon>Sphagnaceae</taxon>
        <taxon>Sphagnum</taxon>
    </lineage>
</organism>
<sequence>MSSKNDSKKSSAKETNAEQGPMSEDAQMRLKTGATKGGLTKSDGSKPEPSEEDVKSKGGMSKDAQERLIEGARKGGQARAAQLGKEGYQEMGRKGGLTTKDKSGEERAREEGIEIDEAKYKTKSELSDVAKST</sequence>
<gene>
    <name evidence="2" type="ORF">CSSPJE1EN1_LOCUS20922</name>
</gene>
<evidence type="ECO:0000256" key="1">
    <source>
        <dbReference type="SAM" id="MobiDB-lite"/>
    </source>
</evidence>
<feature type="compositionally biased region" description="Basic and acidic residues" evidence="1">
    <location>
        <begin position="43"/>
        <end position="56"/>
    </location>
</feature>
<reference evidence="2" key="1">
    <citation type="submission" date="2024-02" db="EMBL/GenBank/DDBJ databases">
        <authorList>
            <consortium name="ELIXIR-Norway"/>
            <consortium name="Elixir Norway"/>
        </authorList>
    </citation>
    <scope>NUCLEOTIDE SEQUENCE</scope>
</reference>
<dbReference type="InterPro" id="IPR038956">
    <property type="entry name" value="LEA_5"/>
</dbReference>
<protein>
    <submittedName>
        <fullName evidence="2">Uncharacterized protein</fullName>
    </submittedName>
</protein>
<feature type="compositionally biased region" description="Low complexity" evidence="1">
    <location>
        <begin position="75"/>
        <end position="85"/>
    </location>
</feature>
<dbReference type="PANTHER" id="PTHR34671">
    <property type="entry name" value="EM-LIKE PROTEIN GEA1"/>
    <property type="match status" value="1"/>
</dbReference>
<dbReference type="Proteomes" id="UP001497444">
    <property type="component" value="Chromosome 6"/>
</dbReference>
<evidence type="ECO:0000313" key="2">
    <source>
        <dbReference type="EMBL" id="CAK9275444.1"/>
    </source>
</evidence>
<feature type="compositionally biased region" description="Basic and acidic residues" evidence="1">
    <location>
        <begin position="1"/>
        <end position="16"/>
    </location>
</feature>
<feature type="compositionally biased region" description="Basic and acidic residues" evidence="1">
    <location>
        <begin position="63"/>
        <end position="73"/>
    </location>
</feature>
<feature type="region of interest" description="Disordered" evidence="1">
    <location>
        <begin position="1"/>
        <end position="114"/>
    </location>
</feature>
<evidence type="ECO:0000313" key="3">
    <source>
        <dbReference type="Proteomes" id="UP001497444"/>
    </source>
</evidence>
<dbReference type="InterPro" id="IPR000389">
    <property type="entry name" value="Small_hydrophilic_seed_prot"/>
</dbReference>
<dbReference type="Pfam" id="PF00477">
    <property type="entry name" value="LEA_5"/>
    <property type="match status" value="1"/>
</dbReference>
<feature type="compositionally biased region" description="Basic and acidic residues" evidence="1">
    <location>
        <begin position="87"/>
        <end position="114"/>
    </location>
</feature>
<dbReference type="EMBL" id="OZ020101">
    <property type="protein sequence ID" value="CAK9275444.1"/>
    <property type="molecule type" value="Genomic_DNA"/>
</dbReference>
<keyword evidence="3" id="KW-1185">Reference proteome</keyword>
<accession>A0ABP0XA65</accession>
<dbReference type="PANTHER" id="PTHR34671:SF19">
    <property type="entry name" value="EMBRYONIC ABUNDANT PROTEIN 1"/>
    <property type="match status" value="1"/>
</dbReference>
<proteinExistence type="predicted"/>